<dbReference type="InterPro" id="IPR051134">
    <property type="entry name" value="PPP_phosphatase"/>
</dbReference>
<comment type="caution">
    <text evidence="10">The sequence shown here is derived from an EMBL/GenBank/DDBJ whole genome shotgun (WGS) entry which is preliminary data.</text>
</comment>
<dbReference type="Proteomes" id="UP000663879">
    <property type="component" value="Unassembled WGS sequence"/>
</dbReference>
<evidence type="ECO:0000313" key="11">
    <source>
        <dbReference type="Proteomes" id="UP000663879"/>
    </source>
</evidence>
<organism evidence="10 11">
    <name type="scientific">Brachionus calyciflorus</name>
    <dbReference type="NCBI Taxonomy" id="104777"/>
    <lineage>
        <taxon>Eukaryota</taxon>
        <taxon>Metazoa</taxon>
        <taxon>Spiralia</taxon>
        <taxon>Gnathifera</taxon>
        <taxon>Rotifera</taxon>
        <taxon>Eurotatoria</taxon>
        <taxon>Monogononta</taxon>
        <taxon>Pseudotrocha</taxon>
        <taxon>Ploima</taxon>
        <taxon>Brachionidae</taxon>
        <taxon>Brachionus</taxon>
    </lineage>
</organism>
<keyword evidence="5 8" id="KW-0378">Hydrolase</keyword>
<accession>A0A813MCA0</accession>
<comment type="cofactor">
    <cofactor evidence="1">
        <name>Mn(2+)</name>
        <dbReference type="ChEBI" id="CHEBI:29035"/>
    </cofactor>
</comment>
<dbReference type="PANTHER" id="PTHR45668:SF5">
    <property type="entry name" value="SERINE_THREONINE-PROTEIN PHOSPHATASE 5"/>
    <property type="match status" value="1"/>
</dbReference>
<dbReference type="PRINTS" id="PR00114">
    <property type="entry name" value="STPHPHTASE"/>
</dbReference>
<evidence type="ECO:0000256" key="3">
    <source>
        <dbReference type="ARBA" id="ARBA00022723"/>
    </source>
</evidence>
<dbReference type="CDD" id="cd00051">
    <property type="entry name" value="EFh"/>
    <property type="match status" value="1"/>
</dbReference>
<evidence type="ECO:0000259" key="9">
    <source>
        <dbReference type="PROSITE" id="PS50222"/>
    </source>
</evidence>
<feature type="domain" description="EF-hand" evidence="9">
    <location>
        <begin position="535"/>
        <end position="570"/>
    </location>
</feature>
<dbReference type="Pfam" id="PF13499">
    <property type="entry name" value="EF-hand_7"/>
    <property type="match status" value="1"/>
</dbReference>
<dbReference type="InterPro" id="IPR006186">
    <property type="entry name" value="Ser/Thr-sp_prot-phosphatase"/>
</dbReference>
<proteinExistence type="inferred from homology"/>
<dbReference type="AlphaFoldDB" id="A0A813MCA0"/>
<gene>
    <name evidence="10" type="ORF">OXX778_LOCUS2016</name>
</gene>
<dbReference type="Pfam" id="PF00149">
    <property type="entry name" value="Metallophos"/>
    <property type="match status" value="1"/>
</dbReference>
<dbReference type="InterPro" id="IPR002048">
    <property type="entry name" value="EF_hand_dom"/>
</dbReference>
<dbReference type="GO" id="GO:0005509">
    <property type="term" value="F:calcium ion binding"/>
    <property type="evidence" value="ECO:0007669"/>
    <property type="project" value="InterPro"/>
</dbReference>
<dbReference type="SUPFAM" id="SSF47473">
    <property type="entry name" value="EF-hand"/>
    <property type="match status" value="1"/>
</dbReference>
<name>A0A813MCA0_9BILA</name>
<keyword evidence="7" id="KW-0464">Manganese</keyword>
<keyword evidence="4" id="KW-0677">Repeat</keyword>
<comment type="catalytic activity">
    <reaction evidence="8">
        <text>O-phospho-L-threonyl-[protein] + H2O = L-threonyl-[protein] + phosphate</text>
        <dbReference type="Rhea" id="RHEA:47004"/>
        <dbReference type="Rhea" id="RHEA-COMP:11060"/>
        <dbReference type="Rhea" id="RHEA-COMP:11605"/>
        <dbReference type="ChEBI" id="CHEBI:15377"/>
        <dbReference type="ChEBI" id="CHEBI:30013"/>
        <dbReference type="ChEBI" id="CHEBI:43474"/>
        <dbReference type="ChEBI" id="CHEBI:61977"/>
        <dbReference type="EC" id="3.1.3.16"/>
    </reaction>
</comment>
<dbReference type="SMART" id="SM00156">
    <property type="entry name" value="PP2Ac"/>
    <property type="match status" value="1"/>
</dbReference>
<dbReference type="Gene3D" id="3.60.21.10">
    <property type="match status" value="1"/>
</dbReference>
<evidence type="ECO:0000256" key="7">
    <source>
        <dbReference type="ARBA" id="ARBA00023211"/>
    </source>
</evidence>
<dbReference type="Gene3D" id="1.10.238.10">
    <property type="entry name" value="EF-hand"/>
    <property type="match status" value="1"/>
</dbReference>
<dbReference type="Pfam" id="PF08321">
    <property type="entry name" value="PPP5"/>
    <property type="match status" value="1"/>
</dbReference>
<dbReference type="InterPro" id="IPR013235">
    <property type="entry name" value="PPP_dom"/>
</dbReference>
<comment type="similarity">
    <text evidence="2 8">Belongs to the PPP phosphatase family.</text>
</comment>
<dbReference type="InterPro" id="IPR029052">
    <property type="entry name" value="Metallo-depent_PP-like"/>
</dbReference>
<keyword evidence="6" id="KW-0106">Calcium</keyword>
<dbReference type="SUPFAM" id="SSF56300">
    <property type="entry name" value="Metallo-dependent phosphatases"/>
    <property type="match status" value="1"/>
</dbReference>
<dbReference type="InterPro" id="IPR004843">
    <property type="entry name" value="Calcineurin-like_PHP"/>
</dbReference>
<evidence type="ECO:0000313" key="10">
    <source>
        <dbReference type="EMBL" id="CAF0719126.1"/>
    </source>
</evidence>
<dbReference type="InterPro" id="IPR011992">
    <property type="entry name" value="EF-hand-dom_pair"/>
</dbReference>
<dbReference type="SMART" id="SM00054">
    <property type="entry name" value="EFh"/>
    <property type="match status" value="2"/>
</dbReference>
<dbReference type="InterPro" id="IPR018247">
    <property type="entry name" value="EF_Hand_1_Ca_BS"/>
</dbReference>
<dbReference type="PROSITE" id="PS00125">
    <property type="entry name" value="SER_THR_PHOSPHATASE"/>
    <property type="match status" value="1"/>
</dbReference>
<feature type="domain" description="EF-hand" evidence="9">
    <location>
        <begin position="495"/>
        <end position="530"/>
    </location>
</feature>
<dbReference type="EC" id="3.1.3.16" evidence="8"/>
<dbReference type="EMBL" id="CAJNOC010000145">
    <property type="protein sequence ID" value="CAF0719126.1"/>
    <property type="molecule type" value="Genomic_DNA"/>
</dbReference>
<reference evidence="10" key="1">
    <citation type="submission" date="2021-02" db="EMBL/GenBank/DDBJ databases">
        <authorList>
            <person name="Nowell W R."/>
        </authorList>
    </citation>
    <scope>NUCLEOTIDE SEQUENCE</scope>
    <source>
        <strain evidence="10">Ploen Becks lab</strain>
    </source>
</reference>
<evidence type="ECO:0000256" key="6">
    <source>
        <dbReference type="ARBA" id="ARBA00022837"/>
    </source>
</evidence>
<dbReference type="PROSITE" id="PS50222">
    <property type="entry name" value="EF_HAND_2"/>
    <property type="match status" value="2"/>
</dbReference>
<evidence type="ECO:0000256" key="8">
    <source>
        <dbReference type="RuleBase" id="RU004273"/>
    </source>
</evidence>
<sequence length="570" mass="65944">MSFHDDLKEEEDEKVAFTILNELEFLEERESIKLSELFDNLFATFLEENQAKEINIEIEPNYNGLKFGEEFEEGDFKQMLRDFRSGRSIHAKYAVKIIDEAIKLLKKLPNICEFSMNDNDECIVVGDLHGHFEDLLSILNRFNIPGKYYYFVFNGDWVDRGEKQIEVILTLFYSFILFPNRVFLNRGNHEDRAQNSHNNYKPCLKIATLKYFGKYGTAVYSKLDELFKNLPFATIINNKVIKHRYFVVHGGINDTLDLKKIQKLDRTKYGSICRPANLKKDSLEFQYLKDVVDLLWSDPQTNSQGVDFNNVRNIGKLFGADVTKKFLEENNFTLIIRSHECKPKGHDIHHDGKVITVFSASNYNLGNSGSIVKISTKKVKIDLLTYNSKNLTKDSKSPKEDNLTLAIKKLRSHLYLFKDKILSECSKLDMNNRGIIKTEDFLFILSNNVPNIPYSSIKDRLCECDDSTNTVRFNTLFSHVQTNSKYESIPNSITNNFNLLVTVFNLIDSDNNGYISQDEFKKACNSIFNYLGTSFSENEILEFINFMDKNKDGKIDLKEFNEAFTIACSK</sequence>
<evidence type="ECO:0000256" key="4">
    <source>
        <dbReference type="ARBA" id="ARBA00022737"/>
    </source>
</evidence>
<dbReference type="PANTHER" id="PTHR45668">
    <property type="entry name" value="SERINE/THREONINE-PROTEIN PHOSPHATASE 5-RELATED"/>
    <property type="match status" value="1"/>
</dbReference>
<evidence type="ECO:0000256" key="2">
    <source>
        <dbReference type="ARBA" id="ARBA00008294"/>
    </source>
</evidence>
<evidence type="ECO:0000256" key="5">
    <source>
        <dbReference type="ARBA" id="ARBA00022801"/>
    </source>
</evidence>
<keyword evidence="11" id="KW-1185">Reference proteome</keyword>
<protein>
    <recommendedName>
        <fullName evidence="8">Serine/threonine-protein phosphatase</fullName>
        <ecNumber evidence="8">3.1.3.16</ecNumber>
    </recommendedName>
</protein>
<dbReference type="PROSITE" id="PS00018">
    <property type="entry name" value="EF_HAND_1"/>
    <property type="match status" value="2"/>
</dbReference>
<keyword evidence="3" id="KW-0479">Metal-binding</keyword>
<evidence type="ECO:0000256" key="1">
    <source>
        <dbReference type="ARBA" id="ARBA00001936"/>
    </source>
</evidence>
<dbReference type="GO" id="GO:0004722">
    <property type="term" value="F:protein serine/threonine phosphatase activity"/>
    <property type="evidence" value="ECO:0007669"/>
    <property type="project" value="UniProtKB-EC"/>
</dbReference>
<dbReference type="OrthoDB" id="442428at2759"/>